<evidence type="ECO:0000313" key="2">
    <source>
        <dbReference type="Proteomes" id="UP000232722"/>
    </source>
</evidence>
<dbReference type="PROSITE" id="PS50158">
    <property type="entry name" value="ZF_CCHC"/>
    <property type="match status" value="1"/>
</dbReference>
<sequence length="239" mass="27509">MKVLLKSAQETKEQFFGKKGWTFYSILAVYIHKKDSLELDIQAYDHYSNDLRQDVWFTASSFHAVIESINKKSEWVMIISDNKGHITKIRGSKLYISILQELNNNRIKYGHVHGMLKKAINLAFATNSYEELIGICQDFLVRKQNTLDQNQVKETLNNEELDLVNPIITVKKERPPGRVKNAVEIQNKESRKHCLKSINLNVQKGNNRTQLIGNSRGNRKTCQNCGQKGHNRTTCKFTG</sequence>
<dbReference type="VEuPathDB" id="FungiDB:RhiirFUN_014869"/>
<dbReference type="Proteomes" id="UP000232722">
    <property type="component" value="Unassembled WGS sequence"/>
</dbReference>
<dbReference type="EMBL" id="LLXJ01002006">
    <property type="protein sequence ID" value="PKC00001.1"/>
    <property type="molecule type" value="Genomic_DNA"/>
</dbReference>
<dbReference type="VEuPathDB" id="FungiDB:FUN_023467"/>
<dbReference type="GO" id="GO:0003676">
    <property type="term" value="F:nucleic acid binding"/>
    <property type="evidence" value="ECO:0007669"/>
    <property type="project" value="InterPro"/>
</dbReference>
<dbReference type="GO" id="GO:0008270">
    <property type="term" value="F:zinc ion binding"/>
    <property type="evidence" value="ECO:0007669"/>
    <property type="project" value="InterPro"/>
</dbReference>
<organism evidence="1 2">
    <name type="scientific">Rhizophagus irregularis</name>
    <dbReference type="NCBI Taxonomy" id="588596"/>
    <lineage>
        <taxon>Eukaryota</taxon>
        <taxon>Fungi</taxon>
        <taxon>Fungi incertae sedis</taxon>
        <taxon>Mucoromycota</taxon>
        <taxon>Glomeromycotina</taxon>
        <taxon>Glomeromycetes</taxon>
        <taxon>Glomerales</taxon>
        <taxon>Glomeraceae</taxon>
        <taxon>Rhizophagus</taxon>
    </lineage>
</organism>
<dbReference type="OrthoDB" id="2426896at2759"/>
<name>A0A2I1FC33_9GLOM</name>
<gene>
    <name evidence="1" type="ORF">RhiirA5_428842</name>
</gene>
<reference evidence="1 2" key="2">
    <citation type="submission" date="2017-09" db="EMBL/GenBank/DDBJ databases">
        <title>Extensive intraspecific genome diversity in a model arbuscular mycorrhizal fungus.</title>
        <authorList>
            <person name="Chen E.C."/>
            <person name="Morin E."/>
            <person name="Beaudet D."/>
            <person name="Noel J."/>
            <person name="Ndikumana S."/>
            <person name="Charron P."/>
            <person name="St-Onge C."/>
            <person name="Giorgi J."/>
            <person name="Grigoriev I.V."/>
            <person name="Roux C."/>
            <person name="Martin F.M."/>
            <person name="Corradi N."/>
        </authorList>
    </citation>
    <scope>NUCLEOTIDE SEQUENCE [LARGE SCALE GENOMIC DNA]</scope>
    <source>
        <strain evidence="1 2">A5</strain>
    </source>
</reference>
<protein>
    <submittedName>
        <fullName evidence="1">Uncharacterized protein</fullName>
    </submittedName>
</protein>
<reference evidence="1 2" key="1">
    <citation type="submission" date="2016-04" db="EMBL/GenBank/DDBJ databases">
        <title>Genome analyses suggest a sexual origin of heterokaryosis in a supposedly ancient asexual fungus.</title>
        <authorList>
            <person name="Ropars J."/>
            <person name="Sedzielewska K."/>
            <person name="Noel J."/>
            <person name="Charron P."/>
            <person name="Farinelli L."/>
            <person name="Marton T."/>
            <person name="Kruger M."/>
            <person name="Pelin A."/>
            <person name="Brachmann A."/>
            <person name="Corradi N."/>
        </authorList>
    </citation>
    <scope>NUCLEOTIDE SEQUENCE [LARGE SCALE GENOMIC DNA]</scope>
    <source>
        <strain evidence="1 2">A5</strain>
    </source>
</reference>
<dbReference type="VEuPathDB" id="FungiDB:RhiirA1_450472"/>
<comment type="caution">
    <text evidence="1">The sequence shown here is derived from an EMBL/GenBank/DDBJ whole genome shotgun (WGS) entry which is preliminary data.</text>
</comment>
<dbReference type="AlphaFoldDB" id="A0A2I1FC33"/>
<evidence type="ECO:0000313" key="1">
    <source>
        <dbReference type="EMBL" id="PKC00001.1"/>
    </source>
</evidence>
<dbReference type="InterPro" id="IPR001878">
    <property type="entry name" value="Znf_CCHC"/>
</dbReference>
<proteinExistence type="predicted"/>
<accession>A0A2I1FC33</accession>